<evidence type="ECO:0000256" key="3">
    <source>
        <dbReference type="ARBA" id="ARBA00022737"/>
    </source>
</evidence>
<name>A0A0D9P0T7_METAN</name>
<dbReference type="PANTHER" id="PTHR46803">
    <property type="entry name" value="E3 UBIQUITIN-PROTEIN LIGASE CHIP"/>
    <property type="match status" value="1"/>
</dbReference>
<dbReference type="Pfam" id="PF07859">
    <property type="entry name" value="Abhydrolase_3"/>
    <property type="match status" value="1"/>
</dbReference>
<gene>
    <name evidence="8" type="ORF">H634G_06143</name>
</gene>
<accession>A0A0D9P0T7</accession>
<organism evidence="8 9">
    <name type="scientific">Metarhizium anisopliae BRIP 53293</name>
    <dbReference type="NCBI Taxonomy" id="1291518"/>
    <lineage>
        <taxon>Eukaryota</taxon>
        <taxon>Fungi</taxon>
        <taxon>Dikarya</taxon>
        <taxon>Ascomycota</taxon>
        <taxon>Pezizomycotina</taxon>
        <taxon>Sordariomycetes</taxon>
        <taxon>Hypocreomycetidae</taxon>
        <taxon>Hypocreales</taxon>
        <taxon>Clavicipitaceae</taxon>
        <taxon>Metarhizium</taxon>
    </lineage>
</organism>
<keyword evidence="3" id="KW-0677">Repeat</keyword>
<evidence type="ECO:0000256" key="2">
    <source>
        <dbReference type="ARBA" id="ARBA00022679"/>
    </source>
</evidence>
<dbReference type="GO" id="GO:0000209">
    <property type="term" value="P:protein polyubiquitination"/>
    <property type="evidence" value="ECO:0007669"/>
    <property type="project" value="TreeGrafter"/>
</dbReference>
<evidence type="ECO:0000313" key="9">
    <source>
        <dbReference type="Proteomes" id="UP000054544"/>
    </source>
</evidence>
<dbReference type="SMART" id="SM00504">
    <property type="entry name" value="Ubox"/>
    <property type="match status" value="1"/>
</dbReference>
<dbReference type="GO" id="GO:0006515">
    <property type="term" value="P:protein quality control for misfolded or incompletely synthesized proteins"/>
    <property type="evidence" value="ECO:0007669"/>
    <property type="project" value="TreeGrafter"/>
</dbReference>
<dbReference type="GO" id="GO:0016787">
    <property type="term" value="F:hydrolase activity"/>
    <property type="evidence" value="ECO:0007669"/>
    <property type="project" value="InterPro"/>
</dbReference>
<dbReference type="GO" id="GO:0005737">
    <property type="term" value="C:cytoplasm"/>
    <property type="evidence" value="ECO:0007669"/>
    <property type="project" value="TreeGrafter"/>
</dbReference>
<keyword evidence="6" id="KW-0732">Signal</keyword>
<feature type="chain" id="PRO_5002341916" description="U-box domain-containing protein" evidence="6">
    <location>
        <begin position="27"/>
        <end position="543"/>
    </location>
</feature>
<dbReference type="GO" id="GO:0003755">
    <property type="term" value="F:peptidyl-prolyl cis-trans isomerase activity"/>
    <property type="evidence" value="ECO:0007669"/>
    <property type="project" value="UniProtKB-KW"/>
</dbReference>
<keyword evidence="9" id="KW-1185">Reference proteome</keyword>
<dbReference type="STRING" id="1291518.A0A0D9P0T7"/>
<keyword evidence="4" id="KW-0833">Ubl conjugation pathway</keyword>
<dbReference type="InterPro" id="IPR013094">
    <property type="entry name" value="AB_hydrolase_3"/>
</dbReference>
<feature type="signal peptide" evidence="6">
    <location>
        <begin position="1"/>
        <end position="26"/>
    </location>
</feature>
<dbReference type="EMBL" id="KE384734">
    <property type="protein sequence ID" value="KJK78445.1"/>
    <property type="molecule type" value="Genomic_DNA"/>
</dbReference>
<dbReference type="Gene3D" id="1.25.40.10">
    <property type="entry name" value="Tetratricopeptide repeat domain"/>
    <property type="match status" value="1"/>
</dbReference>
<dbReference type="SUPFAM" id="SSF48452">
    <property type="entry name" value="TPR-like"/>
    <property type="match status" value="1"/>
</dbReference>
<dbReference type="SUPFAM" id="SSF57850">
    <property type="entry name" value="RING/U-box"/>
    <property type="match status" value="1"/>
</dbReference>
<dbReference type="PROSITE" id="PS51698">
    <property type="entry name" value="U_BOX"/>
    <property type="match status" value="1"/>
</dbReference>
<sequence>MPTWRAHLASWYLWLWHKGNFTSVEALHRRIAKARKNPPDYRPPQHLRTEFMVEERQVDGYPVLELAPKSETPNAARILYLHGGSFMFEILGPHWTLIALLAERLQASVTVPIYPLGPEKKLKDMYAMLQPIHDEMAAARDDSPFLVVGDSAGGCMALVLAQEAIRAGTRPAAGLVAITPVVDATFTNTEARELSRRDPWLDVVGCIEAAELVRGEWPTDDARVSPLFGDLSEMPPMMLLAAGEDLLTPDTKRFVEKAAAAGRDVTLVEGPGMMHVWPLVLPDHDGKGAIDKMVEWMKARKPIIADPKNPTLYTNRAISRLKLSLWESVISDCQTCLSITPDSMKAHYYLSQAFLHSRDYESAVTHAVRAHGICAKTNDKSLPQITAAVLRCKKARWEHREKLRAKEAQALETTVLDLLAKDADDMLADPATSEYEKGLIREDNEQRVQQMRAVFERARAQADRRREVPEWVIDDISFGIMVDPVVTKTGKSYERSAIMEHLQRRPTDPLTREPLVPSELRPNLALRQACEDFIEENGWAVDW</sequence>
<dbReference type="OrthoDB" id="2152029at2759"/>
<dbReference type="GO" id="GO:0061630">
    <property type="term" value="F:ubiquitin protein ligase activity"/>
    <property type="evidence" value="ECO:0007669"/>
    <property type="project" value="UniProtKB-EC"/>
</dbReference>
<keyword evidence="5" id="KW-0697">Rotamase</keyword>
<reference evidence="9" key="1">
    <citation type="journal article" date="2014" name="BMC Genomics">
        <title>The genome sequence of the biocontrol fungus Metarhizium anisopliae and comparative genomics of Metarhizium species.</title>
        <authorList>
            <person name="Pattemore J.A."/>
            <person name="Hane J.K."/>
            <person name="Williams A.H."/>
            <person name="Wilson B.A."/>
            <person name="Stodart B.J."/>
            <person name="Ash G.J."/>
        </authorList>
    </citation>
    <scope>NUCLEOTIDE SEQUENCE [LARGE SCALE GENOMIC DNA]</scope>
    <source>
        <strain evidence="9">BRIP 53293</strain>
    </source>
</reference>
<keyword evidence="2" id="KW-0808">Transferase</keyword>
<dbReference type="InterPro" id="IPR003613">
    <property type="entry name" value="Ubox_domain"/>
</dbReference>
<proteinExistence type="predicted"/>
<evidence type="ECO:0000313" key="8">
    <source>
        <dbReference type="EMBL" id="KJK78445.1"/>
    </source>
</evidence>
<keyword evidence="5" id="KW-0413">Isomerase</keyword>
<dbReference type="SUPFAM" id="SSF53474">
    <property type="entry name" value="alpha/beta-Hydrolases"/>
    <property type="match status" value="1"/>
</dbReference>
<dbReference type="InterPro" id="IPR011990">
    <property type="entry name" value="TPR-like_helical_dom_sf"/>
</dbReference>
<dbReference type="GO" id="GO:0045862">
    <property type="term" value="P:positive regulation of proteolysis"/>
    <property type="evidence" value="ECO:0007669"/>
    <property type="project" value="TreeGrafter"/>
</dbReference>
<dbReference type="GO" id="GO:0043161">
    <property type="term" value="P:proteasome-mediated ubiquitin-dependent protein catabolic process"/>
    <property type="evidence" value="ECO:0007669"/>
    <property type="project" value="TreeGrafter"/>
</dbReference>
<evidence type="ECO:0000256" key="1">
    <source>
        <dbReference type="ARBA" id="ARBA00000900"/>
    </source>
</evidence>
<dbReference type="InterPro" id="IPR013083">
    <property type="entry name" value="Znf_RING/FYVE/PHD"/>
</dbReference>
<dbReference type="AlphaFoldDB" id="A0A0D9P0T7"/>
<evidence type="ECO:0000259" key="7">
    <source>
        <dbReference type="PROSITE" id="PS51698"/>
    </source>
</evidence>
<dbReference type="GO" id="GO:0071218">
    <property type="term" value="P:cellular response to misfolded protein"/>
    <property type="evidence" value="ECO:0007669"/>
    <property type="project" value="TreeGrafter"/>
</dbReference>
<protein>
    <recommendedName>
        <fullName evidence="7">U-box domain-containing protein</fullName>
    </recommendedName>
</protein>
<dbReference type="Pfam" id="PF04564">
    <property type="entry name" value="U-box"/>
    <property type="match status" value="1"/>
</dbReference>
<dbReference type="Gene3D" id="3.30.40.10">
    <property type="entry name" value="Zinc/RING finger domain, C3HC4 (zinc finger)"/>
    <property type="match status" value="1"/>
</dbReference>
<dbReference type="Gene3D" id="3.40.50.1820">
    <property type="entry name" value="alpha/beta hydrolase"/>
    <property type="match status" value="1"/>
</dbReference>
<dbReference type="GO" id="GO:0051087">
    <property type="term" value="F:protein-folding chaperone binding"/>
    <property type="evidence" value="ECO:0007669"/>
    <property type="project" value="TreeGrafter"/>
</dbReference>
<evidence type="ECO:0000256" key="6">
    <source>
        <dbReference type="SAM" id="SignalP"/>
    </source>
</evidence>
<dbReference type="Proteomes" id="UP000054544">
    <property type="component" value="Unassembled WGS sequence"/>
</dbReference>
<feature type="domain" description="U-box" evidence="7">
    <location>
        <begin position="467"/>
        <end position="540"/>
    </location>
</feature>
<dbReference type="InterPro" id="IPR029058">
    <property type="entry name" value="AB_hydrolase_fold"/>
</dbReference>
<dbReference type="PANTHER" id="PTHR46803:SF2">
    <property type="entry name" value="E3 UBIQUITIN-PROTEIN LIGASE CHIP"/>
    <property type="match status" value="1"/>
</dbReference>
<evidence type="ECO:0000256" key="4">
    <source>
        <dbReference type="ARBA" id="ARBA00022786"/>
    </source>
</evidence>
<comment type="catalytic activity">
    <reaction evidence="1">
        <text>S-ubiquitinyl-[E2 ubiquitin-conjugating enzyme]-L-cysteine + [acceptor protein]-L-lysine = [E2 ubiquitin-conjugating enzyme]-L-cysteine + N(6)-ubiquitinyl-[acceptor protein]-L-lysine.</text>
        <dbReference type="EC" id="2.3.2.27"/>
    </reaction>
</comment>
<evidence type="ECO:0000256" key="5">
    <source>
        <dbReference type="ARBA" id="ARBA00023110"/>
    </source>
</evidence>